<reference evidence="2 3" key="1">
    <citation type="submission" date="2023-12" db="EMBL/GenBank/DDBJ databases">
        <title>First complete genome sequence of Pseudomonas canadensis strain Pcan-CK-23 isolated from homogenized tissues of Zophobas morio larvae.</title>
        <authorList>
            <person name="Kundlacz C."/>
            <person name="Aldeia C."/>
            <person name="Eddoubaji Y."/>
            <person name="Campos-Madueno E.I."/>
            <person name="Endimiani A."/>
        </authorList>
    </citation>
    <scope>NUCLEOTIDE SEQUENCE [LARGE SCALE GENOMIC DNA]</scope>
    <source>
        <strain evidence="2 3">Pcan-CK-23</strain>
    </source>
</reference>
<dbReference type="EMBL" id="CP139639">
    <property type="protein sequence ID" value="WRI22516.1"/>
    <property type="molecule type" value="Genomic_DNA"/>
</dbReference>
<feature type="domain" description="Novel STAND NTPase 3" evidence="1">
    <location>
        <begin position="322"/>
        <end position="453"/>
    </location>
</feature>
<name>A0ABZ1A1L6_9PSED</name>
<sequence>MELAEALKHAIDGNAVLFTGSGFSYGSQNLEKKTPMNGRDFAKFLFSQCDVGDADDNLALASQLYVQKFGAAKLAELCRNTFSIRAPAEHHIEIMKLPWQRIYTTNYDDLLEKSAAENSKALVPLTLEDLPEKYISNARICLHVNGFINKLSVMDLAGGFKLTAGSYLSDGLTGSNWAGVLRQDVRLARAIIFIGYSMYDLDIQRLFHAEDIKHKTIFVTSPKPSSTDQIMLPMFGNVLPIGIEELASAVATESRTYSRTKHKNIFIALEKINAPSLSRQPNNADVEKLFLYGQIDHALLSPTNEDGHPRKYTVDRLSGTHVSETLKTNEDIVLVSDLGNGKTVALEQLAQNLAGTGWNVYRFTSDTKNSRQEAIQLLDLPGSTALIIDNYVPYLDFIDFVSIRRTGKNFRFILTGRSHVHEAFRDRLENALRVTEFAEFDLNRLNRSEVNDIVDLIDSYGLWAEFSAFSDIEKLNIVRSGCDGQLHQLLLKIYNSPHISEKISSLFLQLPNHLRRIAIAVFILKGSGLSSDRAILNELLKDSPLIRLSNTDRESVQFLWDDSTGHIRLKSSVLAEYYLTKLADASVVVEILLEMFLQALKLRDQSTEYEYFMRSIMSFSALQKLLPKNGLRGATIKFYEAIQSTDFTNRNPHYWLQYAIARLSFEDNLDEIAPYFKSSYALAKNINYDTYQIDNHYARFLMVKATREKNYELAYNLFLESKALLTKQMLHEKKHYPYRVAASINDFVRMHQLEITPHHRIEILNYSKDVINRIAQLPFEVRRHKHVTTCSISLQSVISDLS</sequence>
<evidence type="ECO:0000259" key="1">
    <source>
        <dbReference type="Pfam" id="PF20720"/>
    </source>
</evidence>
<protein>
    <submittedName>
        <fullName evidence="2">SIR2 family protein</fullName>
    </submittedName>
</protein>
<keyword evidence="3" id="KW-1185">Reference proteome</keyword>
<organism evidence="2 3">
    <name type="scientific">Pseudomonas canadensis</name>
    <dbReference type="NCBI Taxonomy" id="915099"/>
    <lineage>
        <taxon>Bacteria</taxon>
        <taxon>Pseudomonadati</taxon>
        <taxon>Pseudomonadota</taxon>
        <taxon>Gammaproteobacteria</taxon>
        <taxon>Pseudomonadales</taxon>
        <taxon>Pseudomonadaceae</taxon>
        <taxon>Pseudomonas</taxon>
    </lineage>
</organism>
<dbReference type="Pfam" id="PF20720">
    <property type="entry name" value="nSTAND3"/>
    <property type="match status" value="1"/>
</dbReference>
<dbReference type="RefSeq" id="WP_323986271.1">
    <property type="nucleotide sequence ID" value="NZ_CP139639.1"/>
</dbReference>
<proteinExistence type="predicted"/>
<dbReference type="Proteomes" id="UP001322392">
    <property type="component" value="Chromosome"/>
</dbReference>
<gene>
    <name evidence="2" type="ORF">SPL95_18055</name>
</gene>
<dbReference type="Pfam" id="PF13289">
    <property type="entry name" value="SIR2_2"/>
    <property type="match status" value="1"/>
</dbReference>
<accession>A0ABZ1A1L6</accession>
<evidence type="ECO:0000313" key="3">
    <source>
        <dbReference type="Proteomes" id="UP001322392"/>
    </source>
</evidence>
<evidence type="ECO:0000313" key="2">
    <source>
        <dbReference type="EMBL" id="WRI22516.1"/>
    </source>
</evidence>
<dbReference type="InterPro" id="IPR049050">
    <property type="entry name" value="nSTAND3"/>
</dbReference>